<keyword evidence="2" id="KW-0472">Membrane</keyword>
<feature type="compositionally biased region" description="Polar residues" evidence="1">
    <location>
        <begin position="460"/>
        <end position="471"/>
    </location>
</feature>
<keyword evidence="2" id="KW-0812">Transmembrane</keyword>
<dbReference type="PANTHER" id="PTHR30046">
    <property type="entry name" value="FLAGELLAR M-RING PROTEIN"/>
    <property type="match status" value="1"/>
</dbReference>
<protein>
    <submittedName>
        <fullName evidence="4">Flagellar MS-ring protein</fullName>
    </submittedName>
</protein>
<dbReference type="InterPro" id="IPR006182">
    <property type="entry name" value="FliF_N_dom"/>
</dbReference>
<dbReference type="KEGG" id="mff:MFFC18_45110"/>
<keyword evidence="4" id="KW-0966">Cell projection</keyword>
<dbReference type="Proteomes" id="UP000322214">
    <property type="component" value="Chromosome"/>
</dbReference>
<gene>
    <name evidence="4" type="ORF">MFFC18_45110</name>
</gene>
<evidence type="ECO:0000256" key="2">
    <source>
        <dbReference type="SAM" id="Phobius"/>
    </source>
</evidence>
<dbReference type="AlphaFoldDB" id="A0A5B9PH35"/>
<dbReference type="EMBL" id="CP042912">
    <property type="protein sequence ID" value="QEG24590.1"/>
    <property type="molecule type" value="Genomic_DNA"/>
</dbReference>
<dbReference type="RefSeq" id="WP_075083846.1">
    <property type="nucleotide sequence ID" value="NZ_CP042912.1"/>
</dbReference>
<evidence type="ECO:0000313" key="5">
    <source>
        <dbReference type="Proteomes" id="UP000322214"/>
    </source>
</evidence>
<evidence type="ECO:0000259" key="3">
    <source>
        <dbReference type="Pfam" id="PF01514"/>
    </source>
</evidence>
<feature type="domain" description="Flagellar M-ring N-terminal" evidence="3">
    <location>
        <begin position="122"/>
        <end position="209"/>
    </location>
</feature>
<evidence type="ECO:0000313" key="4">
    <source>
        <dbReference type="EMBL" id="QEG24590.1"/>
    </source>
</evidence>
<dbReference type="PANTHER" id="PTHR30046:SF0">
    <property type="entry name" value="FLAGELLAR M-RING PROTEIN"/>
    <property type="match status" value="1"/>
</dbReference>
<proteinExistence type="predicted"/>
<keyword evidence="2" id="KW-1133">Transmembrane helix</keyword>
<accession>A0A5B9PH35</accession>
<organism evidence="4 5">
    <name type="scientific">Mariniblastus fucicola</name>
    <dbReference type="NCBI Taxonomy" id="980251"/>
    <lineage>
        <taxon>Bacteria</taxon>
        <taxon>Pseudomonadati</taxon>
        <taxon>Planctomycetota</taxon>
        <taxon>Planctomycetia</taxon>
        <taxon>Pirellulales</taxon>
        <taxon>Pirellulaceae</taxon>
        <taxon>Mariniblastus</taxon>
    </lineage>
</organism>
<sequence length="516" mass="56392">MNLPTQIQQKLSHRQTQAIIVGVLILVIIAVLQVAHSKSSRPLVALLESQQRLADGDLERMEFAIGKCGISGCKIENGMLLVPEHLKEDCLNAIAENDALPQFLRAQDEAEPGINPFLSRLQQKQLQDSRKKKLIREMVIRLPFVKNAWFEMDSTANGSAFRAAQQTAVVSVEPPEDVVLDSDQVATVREMIAGAVAGLPADNIRVIDISSGYAHRTLSRGNKVVSIDQRPPFEQETHYRKRIQQAVQAYGDIDVQVRVDMVKVPSVARPVSYTPPIEKTPRPQPTVAVIGTNGAASIHDVRTTKPVAQPKPVVATPVVAEPTYTSRIEVMLQVPESAAAQMSIGKTAFPADKPNIKQQAVNQLGRRLVETVRPILPKQSFAQGTKFPIAVQFVPAPVTAPVVASPWQNQVRDIAIKHWPSAAVLLIGLVLLTMMTRHSPYEASEEASENEDIISINSSTPSDAVTETEQATPEIAIAQPEDYAARRAAEQKLGSLVEKDPESAARVIESWIRNAG</sequence>
<dbReference type="InterPro" id="IPR043427">
    <property type="entry name" value="YscJ/FliF"/>
</dbReference>
<evidence type="ECO:0000256" key="1">
    <source>
        <dbReference type="SAM" id="MobiDB-lite"/>
    </source>
</evidence>
<keyword evidence="5" id="KW-1185">Reference proteome</keyword>
<keyword evidence="4" id="KW-0282">Flagellum</keyword>
<feature type="transmembrane region" description="Helical" evidence="2">
    <location>
        <begin position="18"/>
        <end position="36"/>
    </location>
</feature>
<reference evidence="4 5" key="1">
    <citation type="submission" date="2019-08" db="EMBL/GenBank/DDBJ databases">
        <title>Deep-cultivation of Planctomycetes and their phenomic and genomic characterization uncovers novel biology.</title>
        <authorList>
            <person name="Wiegand S."/>
            <person name="Jogler M."/>
            <person name="Boedeker C."/>
            <person name="Pinto D."/>
            <person name="Vollmers J."/>
            <person name="Rivas-Marin E."/>
            <person name="Kohn T."/>
            <person name="Peeters S.H."/>
            <person name="Heuer A."/>
            <person name="Rast P."/>
            <person name="Oberbeckmann S."/>
            <person name="Bunk B."/>
            <person name="Jeske O."/>
            <person name="Meyerdierks A."/>
            <person name="Storesund J.E."/>
            <person name="Kallscheuer N."/>
            <person name="Luecker S."/>
            <person name="Lage O.M."/>
            <person name="Pohl T."/>
            <person name="Merkel B.J."/>
            <person name="Hornburger P."/>
            <person name="Mueller R.-W."/>
            <person name="Bruemmer F."/>
            <person name="Labrenz M."/>
            <person name="Spormann A.M."/>
            <person name="Op den Camp H."/>
            <person name="Overmann J."/>
            <person name="Amann R."/>
            <person name="Jetten M.S.M."/>
            <person name="Mascher T."/>
            <person name="Medema M.H."/>
            <person name="Devos D.P."/>
            <person name="Kaster A.-K."/>
            <person name="Ovreas L."/>
            <person name="Rohde M."/>
            <person name="Galperin M.Y."/>
            <person name="Jogler C."/>
        </authorList>
    </citation>
    <scope>NUCLEOTIDE SEQUENCE [LARGE SCALE GENOMIC DNA]</scope>
    <source>
        <strain evidence="4 5">FC18</strain>
    </source>
</reference>
<keyword evidence="4" id="KW-0969">Cilium</keyword>
<dbReference type="STRING" id="980251.GCA_001642875_01058"/>
<dbReference type="Pfam" id="PF01514">
    <property type="entry name" value="YscJ_FliF"/>
    <property type="match status" value="1"/>
</dbReference>
<name>A0A5B9PH35_9BACT</name>
<feature type="region of interest" description="Disordered" evidence="1">
    <location>
        <begin position="457"/>
        <end position="481"/>
    </location>
</feature>